<dbReference type="EMBL" id="JACHHQ010000009">
    <property type="protein sequence ID" value="MBB5201919.1"/>
    <property type="molecule type" value="Genomic_DNA"/>
</dbReference>
<accession>A0A840RZZ1</accession>
<protein>
    <submittedName>
        <fullName evidence="3">Soluble lytic murein transglycosylase-like protein</fullName>
    </submittedName>
</protein>
<evidence type="ECO:0000259" key="2">
    <source>
        <dbReference type="Pfam" id="PF01464"/>
    </source>
</evidence>
<name>A0A840RZZ1_9BURK</name>
<gene>
    <name evidence="3" type="ORF">HNR39_003781</name>
</gene>
<feature type="chain" id="PRO_5032715688" evidence="1">
    <location>
        <begin position="21"/>
        <end position="166"/>
    </location>
</feature>
<sequence>MNISTIALTLCIAAVAPSHAACWEEAGARYNIDPLLLQAIAHVESGMNVAAYNTNNDGSHDVGLMQINKLHFPRLAAFGITEKRLMTEPCTSVMVGAWILAEFVGRVGYNWTAVGAYNAGIGANRTVARRRYIKKVAGQYRVLKNRPIRIGAAKFTPIPQLSTSAR</sequence>
<dbReference type="Gene3D" id="1.10.530.10">
    <property type="match status" value="1"/>
</dbReference>
<feature type="signal peptide" evidence="1">
    <location>
        <begin position="1"/>
        <end position="20"/>
    </location>
</feature>
<dbReference type="RefSeq" id="WP_168054538.1">
    <property type="nucleotide sequence ID" value="NZ_JAAOZT010000005.1"/>
</dbReference>
<organism evidence="3 4">
    <name type="scientific">Glaciimonas immobilis</name>
    <dbReference type="NCBI Taxonomy" id="728004"/>
    <lineage>
        <taxon>Bacteria</taxon>
        <taxon>Pseudomonadati</taxon>
        <taxon>Pseudomonadota</taxon>
        <taxon>Betaproteobacteria</taxon>
        <taxon>Burkholderiales</taxon>
        <taxon>Oxalobacteraceae</taxon>
        <taxon>Glaciimonas</taxon>
    </lineage>
</organism>
<dbReference type="Pfam" id="PF01464">
    <property type="entry name" value="SLT"/>
    <property type="match status" value="1"/>
</dbReference>
<feature type="domain" description="Transglycosylase SLT" evidence="2">
    <location>
        <begin position="22"/>
        <end position="134"/>
    </location>
</feature>
<dbReference type="AlphaFoldDB" id="A0A840RZZ1"/>
<dbReference type="InterPro" id="IPR008258">
    <property type="entry name" value="Transglycosylase_SLT_dom_1"/>
</dbReference>
<keyword evidence="4" id="KW-1185">Reference proteome</keyword>
<dbReference type="CDD" id="cd13400">
    <property type="entry name" value="LT_IagB-like"/>
    <property type="match status" value="1"/>
</dbReference>
<dbReference type="Proteomes" id="UP000571084">
    <property type="component" value="Unassembled WGS sequence"/>
</dbReference>
<evidence type="ECO:0000313" key="3">
    <source>
        <dbReference type="EMBL" id="MBB5201919.1"/>
    </source>
</evidence>
<proteinExistence type="predicted"/>
<reference evidence="3 4" key="1">
    <citation type="submission" date="2020-08" db="EMBL/GenBank/DDBJ databases">
        <title>Genomic Encyclopedia of Type Strains, Phase IV (KMG-IV): sequencing the most valuable type-strain genomes for metagenomic binning, comparative biology and taxonomic classification.</title>
        <authorList>
            <person name="Goeker M."/>
        </authorList>
    </citation>
    <scope>NUCLEOTIDE SEQUENCE [LARGE SCALE GENOMIC DNA]</scope>
    <source>
        <strain evidence="3 4">DSM 23240</strain>
    </source>
</reference>
<keyword evidence="1" id="KW-0732">Signal</keyword>
<dbReference type="SUPFAM" id="SSF53955">
    <property type="entry name" value="Lysozyme-like"/>
    <property type="match status" value="1"/>
</dbReference>
<comment type="caution">
    <text evidence="3">The sequence shown here is derived from an EMBL/GenBank/DDBJ whole genome shotgun (WGS) entry which is preliminary data.</text>
</comment>
<evidence type="ECO:0000313" key="4">
    <source>
        <dbReference type="Proteomes" id="UP000571084"/>
    </source>
</evidence>
<evidence type="ECO:0000256" key="1">
    <source>
        <dbReference type="SAM" id="SignalP"/>
    </source>
</evidence>
<dbReference type="InterPro" id="IPR023346">
    <property type="entry name" value="Lysozyme-like_dom_sf"/>
</dbReference>